<dbReference type="OMA" id="NPFTGWH"/>
<evidence type="ECO:0000256" key="5">
    <source>
        <dbReference type="ARBA" id="ARBA00022989"/>
    </source>
</evidence>
<feature type="transmembrane region" description="Helical" evidence="7">
    <location>
        <begin position="49"/>
        <end position="66"/>
    </location>
</feature>
<dbReference type="GO" id="GO:0005462">
    <property type="term" value="F:UDP-N-acetylglucosamine transmembrane transporter activity"/>
    <property type="evidence" value="ECO:0007669"/>
    <property type="project" value="TreeGrafter"/>
</dbReference>
<dbReference type="OrthoDB" id="2554293at2759"/>
<protein>
    <submittedName>
        <fullName evidence="8">UAA transporter</fullName>
    </submittedName>
</protein>
<comment type="subcellular location">
    <subcellularLocation>
        <location evidence="1">Endomembrane system</location>
        <topology evidence="1">Multi-pass membrane protein</topology>
    </subcellularLocation>
</comment>
<feature type="transmembrane region" description="Helical" evidence="7">
    <location>
        <begin position="181"/>
        <end position="203"/>
    </location>
</feature>
<evidence type="ECO:0000256" key="4">
    <source>
        <dbReference type="ARBA" id="ARBA00022692"/>
    </source>
</evidence>
<dbReference type="GO" id="GO:0005464">
    <property type="term" value="F:UDP-xylose transmembrane transporter activity"/>
    <property type="evidence" value="ECO:0007669"/>
    <property type="project" value="TreeGrafter"/>
</dbReference>
<dbReference type="GO" id="GO:0005789">
    <property type="term" value="C:endoplasmic reticulum membrane"/>
    <property type="evidence" value="ECO:0007669"/>
    <property type="project" value="TreeGrafter"/>
</dbReference>
<keyword evidence="5 7" id="KW-1133">Transmembrane helix</keyword>
<proteinExistence type="predicted"/>
<reference evidence="8 9" key="1">
    <citation type="journal article" date="2012" name="Science">
        <title>The Paleozoic origin of enzymatic lignin decomposition reconstructed from 31 fungal genomes.</title>
        <authorList>
            <person name="Floudas D."/>
            <person name="Binder M."/>
            <person name="Riley R."/>
            <person name="Barry K."/>
            <person name="Blanchette R.A."/>
            <person name="Henrissat B."/>
            <person name="Martinez A.T."/>
            <person name="Otillar R."/>
            <person name="Spatafora J.W."/>
            <person name="Yadav J.S."/>
            <person name="Aerts A."/>
            <person name="Benoit I."/>
            <person name="Boyd A."/>
            <person name="Carlson A."/>
            <person name="Copeland A."/>
            <person name="Coutinho P.M."/>
            <person name="de Vries R.P."/>
            <person name="Ferreira P."/>
            <person name="Findley K."/>
            <person name="Foster B."/>
            <person name="Gaskell J."/>
            <person name="Glotzer D."/>
            <person name="Gorecki P."/>
            <person name="Heitman J."/>
            <person name="Hesse C."/>
            <person name="Hori C."/>
            <person name="Igarashi K."/>
            <person name="Jurgens J.A."/>
            <person name="Kallen N."/>
            <person name="Kersten P."/>
            <person name="Kohler A."/>
            <person name="Kuees U."/>
            <person name="Kumar T.K.A."/>
            <person name="Kuo A."/>
            <person name="LaButti K."/>
            <person name="Larrondo L.F."/>
            <person name="Lindquist E."/>
            <person name="Ling A."/>
            <person name="Lombard V."/>
            <person name="Lucas S."/>
            <person name="Lundell T."/>
            <person name="Martin R."/>
            <person name="McLaughlin D.J."/>
            <person name="Morgenstern I."/>
            <person name="Morin E."/>
            <person name="Murat C."/>
            <person name="Nagy L.G."/>
            <person name="Nolan M."/>
            <person name="Ohm R.A."/>
            <person name="Patyshakuliyeva A."/>
            <person name="Rokas A."/>
            <person name="Ruiz-Duenas F.J."/>
            <person name="Sabat G."/>
            <person name="Salamov A."/>
            <person name="Samejima M."/>
            <person name="Schmutz J."/>
            <person name="Slot J.C."/>
            <person name="St John F."/>
            <person name="Stenlid J."/>
            <person name="Sun H."/>
            <person name="Sun S."/>
            <person name="Syed K."/>
            <person name="Tsang A."/>
            <person name="Wiebenga A."/>
            <person name="Young D."/>
            <person name="Pisabarro A."/>
            <person name="Eastwood D.C."/>
            <person name="Martin F."/>
            <person name="Cullen D."/>
            <person name="Grigoriev I.V."/>
            <person name="Hibbett D.S."/>
        </authorList>
    </citation>
    <scope>NUCLEOTIDE SEQUENCE [LARGE SCALE GENOMIC DNA]</scope>
    <source>
        <strain evidence="8 9">MD-104</strain>
    </source>
</reference>
<evidence type="ECO:0000256" key="7">
    <source>
        <dbReference type="SAM" id="Phobius"/>
    </source>
</evidence>
<evidence type="ECO:0000313" key="9">
    <source>
        <dbReference type="Proteomes" id="UP000218811"/>
    </source>
</evidence>
<name>A0A2H3JHA5_WOLCO</name>
<feature type="transmembrane region" description="Helical" evidence="7">
    <location>
        <begin position="237"/>
        <end position="253"/>
    </location>
</feature>
<feature type="transmembrane region" description="Helical" evidence="7">
    <location>
        <begin position="304"/>
        <end position="323"/>
    </location>
</feature>
<dbReference type="Pfam" id="PF08449">
    <property type="entry name" value="UAA"/>
    <property type="match status" value="2"/>
</dbReference>
<dbReference type="PANTHER" id="PTHR10778:SF4">
    <property type="entry name" value="NUCLEOTIDE SUGAR TRANSPORTER SLC35B4"/>
    <property type="match status" value="1"/>
</dbReference>
<dbReference type="EMBL" id="KB468113">
    <property type="protein sequence ID" value="PCH41556.1"/>
    <property type="molecule type" value="Genomic_DNA"/>
</dbReference>
<keyword evidence="6 7" id="KW-0472">Membrane</keyword>
<feature type="transmembrane region" description="Helical" evidence="7">
    <location>
        <begin position="116"/>
        <end position="134"/>
    </location>
</feature>
<accession>A0A2H3JHA5</accession>
<dbReference type="Proteomes" id="UP000218811">
    <property type="component" value="Unassembled WGS sequence"/>
</dbReference>
<feature type="transmembrane region" description="Helical" evidence="7">
    <location>
        <begin position="369"/>
        <end position="386"/>
    </location>
</feature>
<evidence type="ECO:0000256" key="1">
    <source>
        <dbReference type="ARBA" id="ARBA00004127"/>
    </source>
</evidence>
<feature type="transmembrane region" description="Helical" evidence="7">
    <location>
        <begin position="143"/>
        <end position="161"/>
    </location>
</feature>
<gene>
    <name evidence="8" type="ORF">WOLCODRAFT_132001</name>
</gene>
<dbReference type="SUPFAM" id="SSF103481">
    <property type="entry name" value="Multidrug resistance efflux transporter EmrE"/>
    <property type="match status" value="1"/>
</dbReference>
<feature type="transmembrane region" description="Helical" evidence="7">
    <location>
        <begin position="87"/>
        <end position="110"/>
    </location>
</feature>
<keyword evidence="9" id="KW-1185">Reference proteome</keyword>
<feature type="transmembrane region" description="Helical" evidence="7">
    <location>
        <begin position="12"/>
        <end position="37"/>
    </location>
</feature>
<evidence type="ECO:0000313" key="8">
    <source>
        <dbReference type="EMBL" id="PCH41556.1"/>
    </source>
</evidence>
<sequence>MSQSAVNDVLRGVTYACISDWVSILTLIFGGCCSNALTLEQLTSQHPHAGNLLTFCQFLVISLHGLPKFVLLRPYPHLKPRQIPISAYALQVLLFYCLSLLNNAAFAYAIPMAVHIIFRSGGLVVSMILNALLLRRRYNITQIASVVLVTLGVILTTLSASGSKPRSSSSESGTSTARDPLAYATGIAILTAALVLGGFLGIVQDRTYARYTRKSSSTPQGASAGPKDQMHPWQESMFYLHFLSMPLFFLVRGDLVSQFQALSAGPRFEVPVPLPIKQVNWTQSSLLDKMQSADAPSRRLSIPAAYIPLLLNVITQLLCVAGVNRLTARVTSLTVTLILVVRKAVSLMISVLWYNAAGRGLGAVDETKMWAGAFMVFVGTTAYSIGSGQRDTGSPTEKEKKND</sequence>
<dbReference type="GO" id="GO:0000139">
    <property type="term" value="C:Golgi membrane"/>
    <property type="evidence" value="ECO:0007669"/>
    <property type="project" value="TreeGrafter"/>
</dbReference>
<evidence type="ECO:0000256" key="6">
    <source>
        <dbReference type="ARBA" id="ARBA00023136"/>
    </source>
</evidence>
<dbReference type="AlphaFoldDB" id="A0A2H3JHA5"/>
<dbReference type="InterPro" id="IPR037185">
    <property type="entry name" value="EmrE-like"/>
</dbReference>
<evidence type="ECO:0000256" key="3">
    <source>
        <dbReference type="ARBA" id="ARBA00022597"/>
    </source>
</evidence>
<dbReference type="PANTHER" id="PTHR10778">
    <property type="entry name" value="SOLUTE CARRIER FAMILY 35 MEMBER B"/>
    <property type="match status" value="1"/>
</dbReference>
<evidence type="ECO:0000256" key="2">
    <source>
        <dbReference type="ARBA" id="ARBA00022448"/>
    </source>
</evidence>
<keyword evidence="3" id="KW-0762">Sugar transport</keyword>
<feature type="transmembrane region" description="Helical" evidence="7">
    <location>
        <begin position="335"/>
        <end position="357"/>
    </location>
</feature>
<dbReference type="InterPro" id="IPR013657">
    <property type="entry name" value="SCL35B1-4/HUT1"/>
</dbReference>
<organism evidence="8 9">
    <name type="scientific">Wolfiporia cocos (strain MD-104)</name>
    <name type="common">Brown rot fungus</name>
    <dbReference type="NCBI Taxonomy" id="742152"/>
    <lineage>
        <taxon>Eukaryota</taxon>
        <taxon>Fungi</taxon>
        <taxon>Dikarya</taxon>
        <taxon>Basidiomycota</taxon>
        <taxon>Agaricomycotina</taxon>
        <taxon>Agaricomycetes</taxon>
        <taxon>Polyporales</taxon>
        <taxon>Phaeolaceae</taxon>
        <taxon>Wolfiporia</taxon>
    </lineage>
</organism>
<keyword evidence="4 7" id="KW-0812">Transmembrane</keyword>
<keyword evidence="2" id="KW-0813">Transport</keyword>